<protein>
    <submittedName>
        <fullName evidence="2">Uncharacterized protein</fullName>
    </submittedName>
</protein>
<organism evidence="2 3">
    <name type="scientific">Crepidotus variabilis</name>
    <dbReference type="NCBI Taxonomy" id="179855"/>
    <lineage>
        <taxon>Eukaryota</taxon>
        <taxon>Fungi</taxon>
        <taxon>Dikarya</taxon>
        <taxon>Basidiomycota</taxon>
        <taxon>Agaricomycotina</taxon>
        <taxon>Agaricomycetes</taxon>
        <taxon>Agaricomycetidae</taxon>
        <taxon>Agaricales</taxon>
        <taxon>Agaricineae</taxon>
        <taxon>Crepidotaceae</taxon>
        <taxon>Crepidotus</taxon>
    </lineage>
</organism>
<gene>
    <name evidence="2" type="ORF">CPB83DRAFT_861998</name>
</gene>
<feature type="compositionally biased region" description="Basic residues" evidence="1">
    <location>
        <begin position="114"/>
        <end position="125"/>
    </location>
</feature>
<feature type="compositionally biased region" description="Basic residues" evidence="1">
    <location>
        <begin position="273"/>
        <end position="287"/>
    </location>
</feature>
<reference evidence="2" key="1">
    <citation type="submission" date="2020-11" db="EMBL/GenBank/DDBJ databases">
        <authorList>
            <consortium name="DOE Joint Genome Institute"/>
            <person name="Ahrendt S."/>
            <person name="Riley R."/>
            <person name="Andreopoulos W."/>
            <person name="Labutti K."/>
            <person name="Pangilinan J."/>
            <person name="Ruiz-Duenas F.J."/>
            <person name="Barrasa J.M."/>
            <person name="Sanchez-Garcia M."/>
            <person name="Camarero S."/>
            <person name="Miyauchi S."/>
            <person name="Serrano A."/>
            <person name="Linde D."/>
            <person name="Babiker R."/>
            <person name="Drula E."/>
            <person name="Ayuso-Fernandez I."/>
            <person name="Pacheco R."/>
            <person name="Padilla G."/>
            <person name="Ferreira P."/>
            <person name="Barriuso J."/>
            <person name="Kellner H."/>
            <person name="Castanera R."/>
            <person name="Alfaro M."/>
            <person name="Ramirez L."/>
            <person name="Pisabarro A.G."/>
            <person name="Kuo A."/>
            <person name="Tritt A."/>
            <person name="Lipzen A."/>
            <person name="He G."/>
            <person name="Yan M."/>
            <person name="Ng V."/>
            <person name="Cullen D."/>
            <person name="Martin F."/>
            <person name="Rosso M.-N."/>
            <person name="Henrissat B."/>
            <person name="Hibbett D."/>
            <person name="Martinez A.T."/>
            <person name="Grigoriev I.V."/>
        </authorList>
    </citation>
    <scope>NUCLEOTIDE SEQUENCE</scope>
    <source>
        <strain evidence="2">CBS 506.95</strain>
    </source>
</reference>
<feature type="region of interest" description="Disordered" evidence="1">
    <location>
        <begin position="1"/>
        <end position="407"/>
    </location>
</feature>
<feature type="compositionally biased region" description="Polar residues" evidence="1">
    <location>
        <begin position="450"/>
        <end position="460"/>
    </location>
</feature>
<dbReference type="AlphaFoldDB" id="A0A9P6JKP3"/>
<keyword evidence="3" id="KW-1185">Reference proteome</keyword>
<feature type="compositionally biased region" description="Polar residues" evidence="1">
    <location>
        <begin position="1"/>
        <end position="11"/>
    </location>
</feature>
<feature type="compositionally biased region" description="Polar residues" evidence="1">
    <location>
        <begin position="373"/>
        <end position="407"/>
    </location>
</feature>
<accession>A0A9P6JKP3</accession>
<evidence type="ECO:0000313" key="2">
    <source>
        <dbReference type="EMBL" id="KAF9523939.1"/>
    </source>
</evidence>
<dbReference type="Proteomes" id="UP000807306">
    <property type="component" value="Unassembled WGS sequence"/>
</dbReference>
<dbReference type="EMBL" id="MU157907">
    <property type="protein sequence ID" value="KAF9523939.1"/>
    <property type="molecule type" value="Genomic_DNA"/>
</dbReference>
<feature type="compositionally biased region" description="Polar residues" evidence="1">
    <location>
        <begin position="194"/>
        <end position="205"/>
    </location>
</feature>
<feature type="compositionally biased region" description="Basic and acidic residues" evidence="1">
    <location>
        <begin position="171"/>
        <end position="182"/>
    </location>
</feature>
<comment type="caution">
    <text evidence="2">The sequence shown here is derived from an EMBL/GenBank/DDBJ whole genome shotgun (WGS) entry which is preliminary data.</text>
</comment>
<feature type="compositionally biased region" description="Polar residues" evidence="1">
    <location>
        <begin position="224"/>
        <end position="250"/>
    </location>
</feature>
<evidence type="ECO:0000256" key="1">
    <source>
        <dbReference type="SAM" id="MobiDB-lite"/>
    </source>
</evidence>
<evidence type="ECO:0000313" key="3">
    <source>
        <dbReference type="Proteomes" id="UP000807306"/>
    </source>
</evidence>
<sequence length="500" mass="54405">MAAVYPNSSHLDSAHMKYPLSSGSPNTYPGPGGFIPIPSPRLSPNHQMDFGAGPGPMPSPMGTGISNQMMGSQHLSPYPSGGGRSFDSESDDESSRSSRSPPLTGAMSGSRARSGLRSHSAHRKVGFGLPPDYIPTSKPRPRGLAELTSRARSLTPPPLSPRGSAVRRRLHGETHPSHHLTDTLRPPAPYPAYGNSTSLHESSQGSAESYSRRRSSPYAASPYGPTSIQPESIPAGTTITPHSAYPSQPISRHDGRVRSRAHSQSHASSNPSSRHRHGHHHHRHHHRDRDSPPSDSVSRPSNHRRRSRSLPPAIQAQPQIYHVQVPPAPQPAVHYLPPNPVHYPHHNSSQGRRRTRSSSHTRPPPIQIYAPPYNNQTHHASLPHSTAGSWTTAPHQGSQTRPPHTGFISSLLKSLNINKEDDHSSGAGYGMAAGHNQAPPKSRKKEKGQRSSGQYQQYPQMTTMPMYTGGHGGGYGYGGQQPLYVQGLPEARRRDRRMSF</sequence>
<feature type="compositionally biased region" description="Polar residues" evidence="1">
    <location>
        <begin position="65"/>
        <end position="75"/>
    </location>
</feature>
<name>A0A9P6JKP3_9AGAR</name>
<feature type="region of interest" description="Disordered" evidence="1">
    <location>
        <begin position="419"/>
        <end position="467"/>
    </location>
</feature>
<proteinExistence type="predicted"/>